<keyword evidence="2" id="KW-0449">Lipoprotein</keyword>
<keyword evidence="1" id="KW-0732">Signal</keyword>
<dbReference type="AlphaFoldDB" id="A0A1G8WJC8"/>
<reference evidence="2 3" key="1">
    <citation type="submission" date="2016-10" db="EMBL/GenBank/DDBJ databases">
        <authorList>
            <person name="de Groot N.N."/>
        </authorList>
    </citation>
    <scope>NUCLEOTIDE SEQUENCE [LARGE SCALE GENOMIC DNA]</scope>
    <source>
        <strain evidence="2 3">DSM 25186</strain>
    </source>
</reference>
<protein>
    <submittedName>
        <fullName evidence="2">Gliding motility-associated lipoprotein GldH</fullName>
    </submittedName>
</protein>
<feature type="signal peptide" evidence="1">
    <location>
        <begin position="1"/>
        <end position="24"/>
    </location>
</feature>
<proteinExistence type="predicted"/>
<dbReference type="Pfam" id="PF14109">
    <property type="entry name" value="GldH_lipo"/>
    <property type="match status" value="1"/>
</dbReference>
<evidence type="ECO:0000313" key="2">
    <source>
        <dbReference type="EMBL" id="SDJ78226.1"/>
    </source>
</evidence>
<dbReference type="NCBIfam" id="TIGR03511">
    <property type="entry name" value="GldH_lipo"/>
    <property type="match status" value="1"/>
</dbReference>
<accession>A0A1G8WJC8</accession>
<dbReference type="STRING" id="1075417.SAMN05421823_101100"/>
<name>A0A1G8WJC8_9BACT</name>
<feature type="chain" id="PRO_5011586265" evidence="1">
    <location>
        <begin position="25"/>
        <end position="176"/>
    </location>
</feature>
<dbReference type="PROSITE" id="PS51257">
    <property type="entry name" value="PROKAR_LIPOPROTEIN"/>
    <property type="match status" value="1"/>
</dbReference>
<dbReference type="Proteomes" id="UP000198510">
    <property type="component" value="Unassembled WGS sequence"/>
</dbReference>
<gene>
    <name evidence="2" type="ORF">SAMN05421823_101100</name>
</gene>
<dbReference type="OrthoDB" id="982482at2"/>
<keyword evidence="3" id="KW-1185">Reference proteome</keyword>
<organism evidence="2 3">
    <name type="scientific">Catalinimonas alkaloidigena</name>
    <dbReference type="NCBI Taxonomy" id="1075417"/>
    <lineage>
        <taxon>Bacteria</taxon>
        <taxon>Pseudomonadati</taxon>
        <taxon>Bacteroidota</taxon>
        <taxon>Cytophagia</taxon>
        <taxon>Cytophagales</taxon>
        <taxon>Catalimonadaceae</taxon>
        <taxon>Catalinimonas</taxon>
    </lineage>
</organism>
<sequence length="176" mass="20217">MHRRAAFRTGFSVCLVLCAWLALGACDPSRVYEENQEIPDYLWYEDSLAVFEFEIPDASQPYNLYYNVRNSLNYPYYNLYVTYYLEDSTGKEIASRLQEMVLMDPRTGEPYGSGLGDIFDHQILALPGFTFPYAGPYTLKIKQYMRENPLPEVMSVGLRIEKGDASASPENQRTSE</sequence>
<dbReference type="EMBL" id="FNFO01000001">
    <property type="protein sequence ID" value="SDJ78226.1"/>
    <property type="molecule type" value="Genomic_DNA"/>
</dbReference>
<evidence type="ECO:0000313" key="3">
    <source>
        <dbReference type="Proteomes" id="UP000198510"/>
    </source>
</evidence>
<dbReference type="InterPro" id="IPR020018">
    <property type="entry name" value="Motility-assoc_lipoprot_GldH"/>
</dbReference>
<evidence type="ECO:0000256" key="1">
    <source>
        <dbReference type="SAM" id="SignalP"/>
    </source>
</evidence>